<keyword evidence="5 9" id="KW-1133">Transmembrane helix</keyword>
<dbReference type="PIRSF" id="PIRSF005225">
    <property type="entry name" value="LAG1_LAC1"/>
    <property type="match status" value="1"/>
</dbReference>
<evidence type="ECO:0000256" key="6">
    <source>
        <dbReference type="ARBA" id="ARBA00023136"/>
    </source>
</evidence>
<dbReference type="Proteomes" id="UP000887566">
    <property type="component" value="Unplaced"/>
</dbReference>
<reference evidence="12" key="1">
    <citation type="submission" date="2022-11" db="UniProtKB">
        <authorList>
            <consortium name="WormBaseParasite"/>
        </authorList>
    </citation>
    <scope>IDENTIFICATION</scope>
</reference>
<evidence type="ECO:0000256" key="7">
    <source>
        <dbReference type="PROSITE-ProRule" id="PRU00205"/>
    </source>
</evidence>
<dbReference type="GO" id="GO:0016020">
    <property type="term" value="C:membrane"/>
    <property type="evidence" value="ECO:0007669"/>
    <property type="project" value="UniProtKB-SubCell"/>
</dbReference>
<accession>A0A914XCK7</accession>
<dbReference type="GO" id="GO:0046513">
    <property type="term" value="P:ceramide biosynthetic process"/>
    <property type="evidence" value="ECO:0007669"/>
    <property type="project" value="InterPro"/>
</dbReference>
<feature type="transmembrane region" description="Helical" evidence="9">
    <location>
        <begin position="145"/>
        <end position="165"/>
    </location>
</feature>
<organism evidence="11 12">
    <name type="scientific">Plectus sambesii</name>
    <dbReference type="NCBI Taxonomy" id="2011161"/>
    <lineage>
        <taxon>Eukaryota</taxon>
        <taxon>Metazoa</taxon>
        <taxon>Ecdysozoa</taxon>
        <taxon>Nematoda</taxon>
        <taxon>Chromadorea</taxon>
        <taxon>Plectida</taxon>
        <taxon>Plectina</taxon>
        <taxon>Plectoidea</taxon>
        <taxon>Plectidae</taxon>
        <taxon>Plectus</taxon>
    </lineage>
</organism>
<evidence type="ECO:0000256" key="8">
    <source>
        <dbReference type="SAM" id="MobiDB-lite"/>
    </source>
</evidence>
<dbReference type="PANTHER" id="PTHR12560">
    <property type="entry name" value="LONGEVITY ASSURANCE FACTOR 1 LAG1"/>
    <property type="match status" value="1"/>
</dbReference>
<evidence type="ECO:0000256" key="4">
    <source>
        <dbReference type="ARBA" id="ARBA00022692"/>
    </source>
</evidence>
<keyword evidence="6 7" id="KW-0472">Membrane</keyword>
<keyword evidence="11" id="KW-1185">Reference proteome</keyword>
<name>A0A914XCK7_9BILA</name>
<feature type="transmembrane region" description="Helical" evidence="9">
    <location>
        <begin position="227"/>
        <end position="245"/>
    </location>
</feature>
<dbReference type="InterPro" id="IPR016439">
    <property type="entry name" value="Lag1/Lac1-like"/>
</dbReference>
<comment type="subcellular location">
    <subcellularLocation>
        <location evidence="1">Membrane</location>
        <topology evidence="1">Multi-pass membrane protein</topology>
    </subcellularLocation>
</comment>
<dbReference type="PROSITE" id="PS50922">
    <property type="entry name" value="TLC"/>
    <property type="match status" value="1"/>
</dbReference>
<evidence type="ECO:0000313" key="12">
    <source>
        <dbReference type="WBParaSite" id="PSAMB.scaffold7032size8369.g29516.t1"/>
    </source>
</evidence>
<comment type="pathway">
    <text evidence="2">Lipid metabolism; sphingolipid metabolism.</text>
</comment>
<dbReference type="Pfam" id="PF03798">
    <property type="entry name" value="TRAM_LAG1_CLN8"/>
    <property type="match status" value="1"/>
</dbReference>
<dbReference type="SMART" id="SM00724">
    <property type="entry name" value="TLC"/>
    <property type="match status" value="1"/>
</dbReference>
<dbReference type="WBParaSite" id="PSAMB.scaffold7032size8369.g29516.t1">
    <property type="protein sequence ID" value="PSAMB.scaffold7032size8369.g29516.t1"/>
    <property type="gene ID" value="PSAMB.scaffold7032size8369.g29516"/>
</dbReference>
<feature type="transmembrane region" description="Helical" evidence="9">
    <location>
        <begin position="280"/>
        <end position="304"/>
    </location>
</feature>
<evidence type="ECO:0000256" key="3">
    <source>
        <dbReference type="ARBA" id="ARBA00004991"/>
    </source>
</evidence>
<sequence length="340" mass="40381">MLDALSRFIWSESFWLPNNVTWEQLKGNAAVRYPQVYELKYTLYFGVIMLFVRLLCECFVFLPIGHFWGWSDRSQSLPLKIFQHANFGFAGKAKFKRVAETAWRFVFYLFAWLGGIYVMYDQPQVHDVNECWRNYPNHPLPEKVWWYYMIETGFYWALLFSSVVFDIRRADFYQLTLHHIVTISLLFISWSTNMVRVGTLVLFSHDVADILIELGKLLRYARWQNTLNVLFVIFMCVWCGTRLFYYPYYVIHSVVFNAPKLIQDNYRWQDLLQRPIVPRVLMTMLCCLLVLHIFWTIVLVKVAVHTVRHGEMDDIREDASDADEPSADEPAARKMAKKKD</sequence>
<evidence type="ECO:0000313" key="11">
    <source>
        <dbReference type="Proteomes" id="UP000887566"/>
    </source>
</evidence>
<feature type="domain" description="TLC" evidence="10">
    <location>
        <begin position="96"/>
        <end position="308"/>
    </location>
</feature>
<dbReference type="GO" id="GO:0050291">
    <property type="term" value="F:sphingosine N-acyltransferase activity"/>
    <property type="evidence" value="ECO:0007669"/>
    <property type="project" value="InterPro"/>
</dbReference>
<comment type="pathway">
    <text evidence="3">Sphingolipid metabolism.</text>
</comment>
<evidence type="ECO:0000256" key="5">
    <source>
        <dbReference type="ARBA" id="ARBA00022989"/>
    </source>
</evidence>
<evidence type="ECO:0000256" key="1">
    <source>
        <dbReference type="ARBA" id="ARBA00004141"/>
    </source>
</evidence>
<keyword evidence="4 7" id="KW-0812">Transmembrane</keyword>
<proteinExistence type="predicted"/>
<dbReference type="AlphaFoldDB" id="A0A914XCK7"/>
<dbReference type="InterPro" id="IPR006634">
    <property type="entry name" value="TLC-dom"/>
</dbReference>
<feature type="transmembrane region" description="Helical" evidence="9">
    <location>
        <begin position="41"/>
        <end position="64"/>
    </location>
</feature>
<protein>
    <submittedName>
        <fullName evidence="12">TLC domain-containing protein</fullName>
    </submittedName>
</protein>
<evidence type="ECO:0000259" key="10">
    <source>
        <dbReference type="PROSITE" id="PS50922"/>
    </source>
</evidence>
<dbReference type="PANTHER" id="PTHR12560:SF21">
    <property type="entry name" value="CERAMIDE SYNTHASE HYL-2"/>
    <property type="match status" value="1"/>
</dbReference>
<feature type="region of interest" description="Disordered" evidence="8">
    <location>
        <begin position="316"/>
        <end position="340"/>
    </location>
</feature>
<evidence type="ECO:0000256" key="2">
    <source>
        <dbReference type="ARBA" id="ARBA00004760"/>
    </source>
</evidence>
<evidence type="ECO:0000256" key="9">
    <source>
        <dbReference type="SAM" id="Phobius"/>
    </source>
</evidence>
<feature type="transmembrane region" description="Helical" evidence="9">
    <location>
        <begin position="102"/>
        <end position="120"/>
    </location>
</feature>